<dbReference type="PANTHER" id="PTHR33595">
    <property type="entry name" value="VON WILLEBRAND FACTOR A DOMAIN PROTEIN"/>
    <property type="match status" value="1"/>
</dbReference>
<dbReference type="RefSeq" id="XP_021866312.1">
    <property type="nucleotide sequence ID" value="XM_022010620.2"/>
</dbReference>
<feature type="compositionally biased region" description="Low complexity" evidence="1">
    <location>
        <begin position="100"/>
        <end position="117"/>
    </location>
</feature>
<feature type="domain" description="DUF7950" evidence="2">
    <location>
        <begin position="172"/>
        <end position="310"/>
    </location>
</feature>
<feature type="compositionally biased region" description="Polar residues" evidence="1">
    <location>
        <begin position="137"/>
        <end position="150"/>
    </location>
</feature>
<evidence type="ECO:0000256" key="1">
    <source>
        <dbReference type="SAM" id="MobiDB-lite"/>
    </source>
</evidence>
<sequence>MEGRVSGGGGCCIAQYGHHHGPTQNYYNPYDASKMDRIMLRFRPIAPKPVPGGTTTTTTSTTTTTTTTTNDTSMSSRRGKKRNSAATGTGGKKKRKSCSPDDTNNNNNKKCDASSSNGCKVTVTLPLLPETPDLSPRKNNQVGLGQSKSSPEPMWLCFGSSDQTNQTAPDVVNSTVIIEGVSDTWVDGNSLGRTDEERKQMLEEDTCPGFISDAWNRVCWTNKAYGKMVTGDEDTWGKERVVMVKLGMREKVELPPVNLFAAFTCRVKVVYYSKQGVINGGGHSLTVPCDVWRMDGGGFAWRLDVKAALCLGR</sequence>
<dbReference type="OrthoDB" id="1898295at2759"/>
<keyword evidence="3" id="KW-1185">Reference proteome</keyword>
<protein>
    <recommendedName>
        <fullName evidence="2">DUF7950 domain-containing protein</fullName>
    </recommendedName>
</protein>
<dbReference type="Proteomes" id="UP000813463">
    <property type="component" value="Chromosome 5"/>
</dbReference>
<reference evidence="3" key="1">
    <citation type="journal article" date="2021" name="Nat. Commun.">
        <title>Genomic analyses provide insights into spinach domestication and the genetic basis of agronomic traits.</title>
        <authorList>
            <person name="Cai X."/>
            <person name="Sun X."/>
            <person name="Xu C."/>
            <person name="Sun H."/>
            <person name="Wang X."/>
            <person name="Ge C."/>
            <person name="Zhang Z."/>
            <person name="Wang Q."/>
            <person name="Fei Z."/>
            <person name="Jiao C."/>
            <person name="Wang Q."/>
        </authorList>
    </citation>
    <scope>NUCLEOTIDE SEQUENCE [LARGE SCALE GENOMIC DNA]</scope>
    <source>
        <strain evidence="3">cv. Varoflay</strain>
    </source>
</reference>
<accession>A0A9R0JFU2</accession>
<organism evidence="3 4">
    <name type="scientific">Spinacia oleracea</name>
    <name type="common">Spinach</name>
    <dbReference type="NCBI Taxonomy" id="3562"/>
    <lineage>
        <taxon>Eukaryota</taxon>
        <taxon>Viridiplantae</taxon>
        <taxon>Streptophyta</taxon>
        <taxon>Embryophyta</taxon>
        <taxon>Tracheophyta</taxon>
        <taxon>Spermatophyta</taxon>
        <taxon>Magnoliopsida</taxon>
        <taxon>eudicotyledons</taxon>
        <taxon>Gunneridae</taxon>
        <taxon>Pentapetalae</taxon>
        <taxon>Caryophyllales</taxon>
        <taxon>Chenopodiaceae</taxon>
        <taxon>Chenopodioideae</taxon>
        <taxon>Anserineae</taxon>
        <taxon>Spinacia</taxon>
    </lineage>
</organism>
<proteinExistence type="predicted"/>
<evidence type="ECO:0000313" key="3">
    <source>
        <dbReference type="Proteomes" id="UP000813463"/>
    </source>
</evidence>
<gene>
    <name evidence="4" type="primary">LOC110805023</name>
</gene>
<evidence type="ECO:0000313" key="4">
    <source>
        <dbReference type="RefSeq" id="XP_021866312.1"/>
    </source>
</evidence>
<dbReference type="KEGG" id="soe:110805023"/>
<dbReference type="Pfam" id="PF25821">
    <property type="entry name" value="DUF7950"/>
    <property type="match status" value="1"/>
</dbReference>
<feature type="region of interest" description="Disordered" evidence="1">
    <location>
        <begin position="44"/>
        <end position="150"/>
    </location>
</feature>
<dbReference type="InterPro" id="IPR057710">
    <property type="entry name" value="DUF7950"/>
</dbReference>
<reference evidence="4" key="2">
    <citation type="submission" date="2025-08" db="UniProtKB">
        <authorList>
            <consortium name="RefSeq"/>
        </authorList>
    </citation>
    <scope>IDENTIFICATION</scope>
    <source>
        <tissue evidence="4">Leaf</tissue>
    </source>
</reference>
<evidence type="ECO:0000259" key="2">
    <source>
        <dbReference type="Pfam" id="PF25821"/>
    </source>
</evidence>
<dbReference type="PANTHER" id="PTHR33595:SF7">
    <property type="entry name" value="OS12G0242500 PROTEIN"/>
    <property type="match status" value="1"/>
</dbReference>
<dbReference type="GeneID" id="110805023"/>
<dbReference type="AlphaFoldDB" id="A0A9R0JFU2"/>
<feature type="compositionally biased region" description="Low complexity" evidence="1">
    <location>
        <begin position="54"/>
        <end position="69"/>
    </location>
</feature>
<name>A0A9R0JFU2_SPIOL</name>